<protein>
    <submittedName>
        <fullName evidence="2">Uncharacterized protein</fullName>
    </submittedName>
</protein>
<evidence type="ECO:0000313" key="2">
    <source>
        <dbReference type="EMBL" id="MBW83511.1"/>
    </source>
</evidence>
<feature type="transmembrane region" description="Helical" evidence="1">
    <location>
        <begin position="37"/>
        <end position="62"/>
    </location>
</feature>
<keyword evidence="1" id="KW-1133">Transmembrane helix</keyword>
<dbReference type="AlphaFoldDB" id="A0A2P2IQK7"/>
<dbReference type="EMBL" id="GGEC01003028">
    <property type="protein sequence ID" value="MBW83511.1"/>
    <property type="molecule type" value="Transcribed_RNA"/>
</dbReference>
<reference evidence="2" key="1">
    <citation type="submission" date="2018-02" db="EMBL/GenBank/DDBJ databases">
        <title>Rhizophora mucronata_Transcriptome.</title>
        <authorList>
            <person name="Meera S.P."/>
            <person name="Sreeshan A."/>
            <person name="Augustine A."/>
        </authorList>
    </citation>
    <scope>NUCLEOTIDE SEQUENCE</scope>
    <source>
        <tissue evidence="2">Leaf</tissue>
    </source>
</reference>
<keyword evidence="1" id="KW-0812">Transmembrane</keyword>
<accession>A0A2P2IQK7</accession>
<feature type="transmembrane region" description="Helical" evidence="1">
    <location>
        <begin position="82"/>
        <end position="102"/>
    </location>
</feature>
<proteinExistence type="predicted"/>
<evidence type="ECO:0000256" key="1">
    <source>
        <dbReference type="SAM" id="Phobius"/>
    </source>
</evidence>
<sequence>MKIITLMHEASTLNWPCIALAILLYSKEKSKCYNYKIICLSFFLVFCSRACCLVAIWCHHSLCCLYCFWLPSYIIFLLYDNVNFPFDIAFLFPFLTFLYLTLPQIS</sequence>
<organism evidence="2">
    <name type="scientific">Rhizophora mucronata</name>
    <name type="common">Asiatic mangrove</name>
    <dbReference type="NCBI Taxonomy" id="61149"/>
    <lineage>
        <taxon>Eukaryota</taxon>
        <taxon>Viridiplantae</taxon>
        <taxon>Streptophyta</taxon>
        <taxon>Embryophyta</taxon>
        <taxon>Tracheophyta</taxon>
        <taxon>Spermatophyta</taxon>
        <taxon>Magnoliopsida</taxon>
        <taxon>eudicotyledons</taxon>
        <taxon>Gunneridae</taxon>
        <taxon>Pentapetalae</taxon>
        <taxon>rosids</taxon>
        <taxon>fabids</taxon>
        <taxon>Malpighiales</taxon>
        <taxon>Rhizophoraceae</taxon>
        <taxon>Rhizophora</taxon>
    </lineage>
</organism>
<name>A0A2P2IQK7_RHIMU</name>
<keyword evidence="1" id="KW-0472">Membrane</keyword>